<proteinExistence type="predicted"/>
<reference evidence="1" key="1">
    <citation type="submission" date="2021-02" db="EMBL/GenBank/DDBJ databases">
        <title>Abyssanaerobacter marinus gen.nov., sp., nov, anaerobic bacterium isolated from the Onnuri vent field of Indian Ocean and suggestion of Mogibacteriaceae fam. nov., and proposal of reclassification of ambiguous this family's genus member.</title>
        <authorList>
            <person name="Kim Y.J."/>
            <person name="Yang J.-A."/>
        </authorList>
    </citation>
    <scope>NUCLEOTIDE SEQUENCE</scope>
    <source>
        <strain evidence="1">DSM 2634</strain>
    </source>
</reference>
<dbReference type="RefSeq" id="WP_206581114.1">
    <property type="nucleotide sequence ID" value="NZ_JAFJZZ010000001.1"/>
</dbReference>
<dbReference type="EMBL" id="JAFJZZ010000001">
    <property type="protein sequence ID" value="MBN7772303.1"/>
    <property type="molecule type" value="Genomic_DNA"/>
</dbReference>
<dbReference type="Proteomes" id="UP000664545">
    <property type="component" value="Unassembled WGS sequence"/>
</dbReference>
<dbReference type="Pfam" id="PF13170">
    <property type="entry name" value="DUF4003"/>
    <property type="match status" value="1"/>
</dbReference>
<sequence>MRNTLSTLCENFIENRETIKATFRWESTELYSICAALFTDKRQKADANKMIYCRDIFKSQVGLFSNFRGTIKLVMICMMAIDSKPEQKLKRTLDAYSVLKGHFFSSEYLPLTSMIISDLVSSDRYNNIAERTRHIYKLMKDAHPFLTSSEDSVFAALLAISDLTDEQIVMETKCCYDFLKPEFFSRDAVQSLSHVLALGEGKAEDKCRKTIALFNSLKEKGYRYGKNEELATLGVLAMLPADSDSVINDVIEVDNYLSAQKGYGLFGIDKKQRLMHAGMLVASDYIDNPNNLTMGSAAIGATISLIVAQQAAMCAVIAASSVSASSSSSS</sequence>
<organism evidence="1 2">
    <name type="scientific">Clostridium aminobutyricum</name>
    <dbReference type="NCBI Taxonomy" id="33953"/>
    <lineage>
        <taxon>Bacteria</taxon>
        <taxon>Bacillati</taxon>
        <taxon>Bacillota</taxon>
        <taxon>Clostridia</taxon>
        <taxon>Eubacteriales</taxon>
        <taxon>Clostridiaceae</taxon>
        <taxon>Clostridium</taxon>
    </lineage>
</organism>
<evidence type="ECO:0000313" key="2">
    <source>
        <dbReference type="Proteomes" id="UP000664545"/>
    </source>
</evidence>
<dbReference type="InterPro" id="IPR025062">
    <property type="entry name" value="DUF4003"/>
</dbReference>
<name>A0A939II83_CLOAM</name>
<evidence type="ECO:0000313" key="1">
    <source>
        <dbReference type="EMBL" id="MBN7772303.1"/>
    </source>
</evidence>
<gene>
    <name evidence="1" type="ORF">JYB65_02915</name>
</gene>
<comment type="caution">
    <text evidence="1">The sequence shown here is derived from an EMBL/GenBank/DDBJ whole genome shotgun (WGS) entry which is preliminary data.</text>
</comment>
<dbReference type="AlphaFoldDB" id="A0A939II83"/>
<keyword evidence="2" id="KW-1185">Reference proteome</keyword>
<protein>
    <submittedName>
        <fullName evidence="1">DUF4003 domain-containing protein</fullName>
    </submittedName>
</protein>
<accession>A0A939II83</accession>